<dbReference type="Pfam" id="PF02493">
    <property type="entry name" value="MORN"/>
    <property type="match status" value="3"/>
</dbReference>
<evidence type="ECO:0000256" key="2">
    <source>
        <dbReference type="SAM" id="MobiDB-lite"/>
    </source>
</evidence>
<dbReference type="EMBL" id="CAMPGE010016404">
    <property type="protein sequence ID" value="CAI2374964.1"/>
    <property type="molecule type" value="Genomic_DNA"/>
</dbReference>
<dbReference type="PANTHER" id="PTHR23084">
    <property type="entry name" value="PHOSPHATIDYLINOSITOL-4-PHOSPHATE 5-KINASE RELATED"/>
    <property type="match status" value="1"/>
</dbReference>
<dbReference type="AlphaFoldDB" id="A0AAD1XLS5"/>
<organism evidence="3 4">
    <name type="scientific">Euplotes crassus</name>
    <dbReference type="NCBI Taxonomy" id="5936"/>
    <lineage>
        <taxon>Eukaryota</taxon>
        <taxon>Sar</taxon>
        <taxon>Alveolata</taxon>
        <taxon>Ciliophora</taxon>
        <taxon>Intramacronucleata</taxon>
        <taxon>Spirotrichea</taxon>
        <taxon>Hypotrichia</taxon>
        <taxon>Euplotida</taxon>
        <taxon>Euplotidae</taxon>
        <taxon>Moneuplotes</taxon>
    </lineage>
</organism>
<feature type="compositionally biased region" description="Acidic residues" evidence="2">
    <location>
        <begin position="9"/>
        <end position="18"/>
    </location>
</feature>
<reference evidence="3" key="1">
    <citation type="submission" date="2023-07" db="EMBL/GenBank/DDBJ databases">
        <authorList>
            <consortium name="AG Swart"/>
            <person name="Singh M."/>
            <person name="Singh A."/>
            <person name="Seah K."/>
            <person name="Emmerich C."/>
        </authorList>
    </citation>
    <scope>NUCLEOTIDE SEQUENCE</scope>
    <source>
        <strain evidence="3">DP1</strain>
    </source>
</reference>
<protein>
    <submittedName>
        <fullName evidence="3">Uncharacterized protein</fullName>
    </submittedName>
</protein>
<dbReference type="SMART" id="SM00698">
    <property type="entry name" value="MORN"/>
    <property type="match status" value="4"/>
</dbReference>
<dbReference type="Proteomes" id="UP001295684">
    <property type="component" value="Unassembled WGS sequence"/>
</dbReference>
<evidence type="ECO:0000313" key="3">
    <source>
        <dbReference type="EMBL" id="CAI2374964.1"/>
    </source>
</evidence>
<dbReference type="Gene3D" id="2.20.110.10">
    <property type="entry name" value="Histone H3 K4-specific methyltransferase SET7/9 N-terminal domain"/>
    <property type="match status" value="2"/>
</dbReference>
<proteinExistence type="predicted"/>
<gene>
    <name evidence="3" type="ORF">ECRASSUSDP1_LOCUS16323</name>
</gene>
<evidence type="ECO:0000313" key="4">
    <source>
        <dbReference type="Proteomes" id="UP001295684"/>
    </source>
</evidence>
<keyword evidence="1" id="KW-0677">Repeat</keyword>
<feature type="region of interest" description="Disordered" evidence="2">
    <location>
        <begin position="1"/>
        <end position="28"/>
    </location>
</feature>
<accession>A0AAD1XLS5</accession>
<dbReference type="PANTHER" id="PTHR23084:SF262">
    <property type="entry name" value="FYVE-TYPE DOMAIN-CONTAINING PROTEIN"/>
    <property type="match status" value="1"/>
</dbReference>
<comment type="caution">
    <text evidence="3">The sequence shown here is derived from an EMBL/GenBank/DDBJ whole genome shotgun (WGS) entry which is preliminary data.</text>
</comment>
<keyword evidence="4" id="KW-1185">Reference proteome</keyword>
<dbReference type="InterPro" id="IPR003409">
    <property type="entry name" value="MORN"/>
</dbReference>
<sequence length="308" mass="34991">MPKKAQEPQVEEQEEQEEVPQVPQEGTGKFEYIDGTSYEGEWHLFDGVKMKHGKGIIIHGTSNASTKGGSETYEGDWNKDLMHGEGTYLFTNGARYTGQWVNGKRHGTGRIEYLDGSSYEGEWEQDKMHGNGVYVDNDQVVWEGIFVDNTFESNIQKKLQTERKIMIKVKSFEESARSYFDKFFEAFNGSDKKTMKDNMAPFFIKPEELGTFVQEPYAKFEDKPADQWNEAFHKLIDGDGFTPSALTIASGATLIDPERILAEQLSDSPGGQIVEFSKQVEAKTICVVLCQLSDENWTIVHYEDKVEE</sequence>
<dbReference type="SUPFAM" id="SSF82185">
    <property type="entry name" value="Histone H3 K4-specific methyltransferase SET7/9 N-terminal domain"/>
    <property type="match status" value="1"/>
</dbReference>
<name>A0AAD1XLS5_EUPCR</name>
<evidence type="ECO:0000256" key="1">
    <source>
        <dbReference type="ARBA" id="ARBA00022737"/>
    </source>
</evidence>